<keyword evidence="4" id="KW-0393">Immunoglobulin domain</keyword>
<organism evidence="7 8">
    <name type="scientific">Knipowitschia caucasica</name>
    <name type="common">Caucasian dwarf goby</name>
    <name type="synonym">Pomatoschistus caucasicus</name>
    <dbReference type="NCBI Taxonomy" id="637954"/>
    <lineage>
        <taxon>Eukaryota</taxon>
        <taxon>Metazoa</taxon>
        <taxon>Chordata</taxon>
        <taxon>Craniata</taxon>
        <taxon>Vertebrata</taxon>
        <taxon>Euteleostomi</taxon>
        <taxon>Actinopterygii</taxon>
        <taxon>Neopterygii</taxon>
        <taxon>Teleostei</taxon>
        <taxon>Neoteleostei</taxon>
        <taxon>Acanthomorphata</taxon>
        <taxon>Gobiaria</taxon>
        <taxon>Gobiiformes</taxon>
        <taxon>Gobioidei</taxon>
        <taxon>Gobiidae</taxon>
        <taxon>Gobiinae</taxon>
        <taxon>Knipowitschia</taxon>
    </lineage>
</organism>
<dbReference type="InterPro" id="IPR036179">
    <property type="entry name" value="Ig-like_dom_sf"/>
</dbReference>
<dbReference type="InterPro" id="IPR007110">
    <property type="entry name" value="Ig-like_dom"/>
</dbReference>
<protein>
    <submittedName>
        <fullName evidence="7">Uncharacterized protein</fullName>
    </submittedName>
</protein>
<evidence type="ECO:0000313" key="7">
    <source>
        <dbReference type="EMBL" id="CAL1572480.1"/>
    </source>
</evidence>
<dbReference type="AlphaFoldDB" id="A0AAV2J580"/>
<dbReference type="InterPro" id="IPR003598">
    <property type="entry name" value="Ig_sub2"/>
</dbReference>
<dbReference type="CDD" id="cd00063">
    <property type="entry name" value="FN3"/>
    <property type="match status" value="1"/>
</dbReference>
<dbReference type="InterPro" id="IPR013098">
    <property type="entry name" value="Ig_I-set"/>
</dbReference>
<dbReference type="InterPro" id="IPR003599">
    <property type="entry name" value="Ig_sub"/>
</dbReference>
<dbReference type="Proteomes" id="UP001497482">
    <property type="component" value="Chromosome 11"/>
</dbReference>
<accession>A0AAV2J580</accession>
<feature type="domain" description="Fibronectin type-III" evidence="6">
    <location>
        <begin position="163"/>
        <end position="259"/>
    </location>
</feature>
<dbReference type="SMART" id="SM00408">
    <property type="entry name" value="IGc2"/>
    <property type="match status" value="1"/>
</dbReference>
<dbReference type="Pfam" id="PF00041">
    <property type="entry name" value="fn3"/>
    <property type="match status" value="1"/>
</dbReference>
<evidence type="ECO:0000256" key="2">
    <source>
        <dbReference type="ARBA" id="ARBA00022737"/>
    </source>
</evidence>
<keyword evidence="2" id="KW-0677">Repeat</keyword>
<dbReference type="SMART" id="SM00409">
    <property type="entry name" value="IG"/>
    <property type="match status" value="2"/>
</dbReference>
<name>A0AAV2J580_KNICA</name>
<evidence type="ECO:0000259" key="6">
    <source>
        <dbReference type="PROSITE" id="PS50853"/>
    </source>
</evidence>
<dbReference type="PANTHER" id="PTHR12231:SF239">
    <property type="entry name" value="NEURAL CELL ADHESION MOLECULE 1"/>
    <property type="match status" value="1"/>
</dbReference>
<evidence type="ECO:0000259" key="5">
    <source>
        <dbReference type="PROSITE" id="PS50835"/>
    </source>
</evidence>
<gene>
    <name evidence="7" type="ORF">KC01_LOCUS4514</name>
</gene>
<dbReference type="SUPFAM" id="SSF48726">
    <property type="entry name" value="Immunoglobulin"/>
    <property type="match status" value="2"/>
</dbReference>
<feature type="domain" description="Ig-like" evidence="5">
    <location>
        <begin position="70"/>
        <end position="159"/>
    </location>
</feature>
<evidence type="ECO:0000256" key="3">
    <source>
        <dbReference type="ARBA" id="ARBA00023157"/>
    </source>
</evidence>
<dbReference type="InterPro" id="IPR003961">
    <property type="entry name" value="FN3_dom"/>
</dbReference>
<reference evidence="7 8" key="1">
    <citation type="submission" date="2024-04" db="EMBL/GenBank/DDBJ databases">
        <authorList>
            <person name="Waldvogel A.-M."/>
            <person name="Schoenle A."/>
        </authorList>
    </citation>
    <scope>NUCLEOTIDE SEQUENCE [LARGE SCALE GENOMIC DNA]</scope>
</reference>
<dbReference type="InterPro" id="IPR013783">
    <property type="entry name" value="Ig-like_fold"/>
</dbReference>
<dbReference type="FunFam" id="2.60.40.10:FF:000032">
    <property type="entry name" value="palladin isoform X1"/>
    <property type="match status" value="1"/>
</dbReference>
<dbReference type="SMART" id="SM00060">
    <property type="entry name" value="FN3"/>
    <property type="match status" value="1"/>
</dbReference>
<keyword evidence="3" id="KW-1015">Disulfide bond</keyword>
<evidence type="ECO:0000313" key="8">
    <source>
        <dbReference type="Proteomes" id="UP001497482"/>
    </source>
</evidence>
<dbReference type="PROSITE" id="PS50835">
    <property type="entry name" value="IG_LIKE"/>
    <property type="match status" value="1"/>
</dbReference>
<dbReference type="EMBL" id="OZ035833">
    <property type="protein sequence ID" value="CAL1572480.1"/>
    <property type="molecule type" value="Genomic_DNA"/>
</dbReference>
<dbReference type="PROSITE" id="PS50853">
    <property type="entry name" value="FN3"/>
    <property type="match status" value="1"/>
</dbReference>
<dbReference type="FunFam" id="2.60.40.10:FF:000173">
    <property type="entry name" value="Neural cell adhesion molecule 1"/>
    <property type="match status" value="1"/>
</dbReference>
<keyword evidence="8" id="KW-1185">Reference proteome</keyword>
<evidence type="ECO:0000256" key="1">
    <source>
        <dbReference type="ARBA" id="ARBA00022729"/>
    </source>
</evidence>
<dbReference type="SUPFAM" id="SSF49265">
    <property type="entry name" value="Fibronectin type III"/>
    <property type="match status" value="1"/>
</dbReference>
<dbReference type="InterPro" id="IPR051170">
    <property type="entry name" value="Neural/epithelial_adhesion"/>
</dbReference>
<proteinExistence type="predicted"/>
<keyword evidence="1" id="KW-0732">Signal</keyword>
<dbReference type="PANTHER" id="PTHR12231">
    <property type="entry name" value="CTX-RELATED TYPE I TRANSMEMBRANE PROTEIN"/>
    <property type="match status" value="1"/>
</dbReference>
<dbReference type="InterPro" id="IPR036116">
    <property type="entry name" value="FN3_sf"/>
</dbReference>
<sequence>MALHVFRVRLCSAGRSSSLDKNIVVRSHARVSSLTLKNVQFTYAGRYLCTASNSIGEDSQSMSLEVRYAPKILGQVAVYTWEGNSVNISCEVNAHPSADVTWFREGSQLPNANASNVKIHTTPYVSYLEINPDSQSDFGSYNCSATNGMGTESKEFLLIQAEVPSPPEVHQVEPFSSSATVEYDEPDSSGGVAILKYRVQWRLPGSTWNARDYEASDDLSKIIITGLKPETAYELRMSAVNGKGEGESSPPVSFKTEPVREYQAPPPVPYGLRTPTPQLYSFELWMGRECCVC</sequence>
<evidence type="ECO:0000256" key="4">
    <source>
        <dbReference type="ARBA" id="ARBA00023319"/>
    </source>
</evidence>
<dbReference type="Gene3D" id="2.60.40.10">
    <property type="entry name" value="Immunoglobulins"/>
    <property type="match status" value="3"/>
</dbReference>
<dbReference type="GO" id="GO:0043005">
    <property type="term" value="C:neuron projection"/>
    <property type="evidence" value="ECO:0007669"/>
    <property type="project" value="TreeGrafter"/>
</dbReference>
<dbReference type="Pfam" id="PF07679">
    <property type="entry name" value="I-set"/>
    <property type="match status" value="2"/>
</dbReference>